<dbReference type="InterPro" id="IPR029044">
    <property type="entry name" value="Nucleotide-diphossugar_trans"/>
</dbReference>
<dbReference type="Pfam" id="PF11051">
    <property type="entry name" value="Mannosyl_trans3"/>
    <property type="match status" value="1"/>
</dbReference>
<accession>A0A0M0K3E2</accession>
<sequence length="296" mass="32804">MVPSSKAVIVFVIDANRSRLRFFYGSNAPKLYHSQLSLAVRSMVSLRASGTTLPIALLASGLRSAAAERWLTDALGVRIIDQAPPVETPAWGSKWAKGSFAKLRVLALTEFERVVLLDTDTVAFASLDHLASTAVTPPAATFGWKCYPRRELRVALMVLRPNEADWGRARELMQRNSASVNVHTLSHSASVAIYDDLGEGSVWRHLYSRVYELPAGYAALRCSDFSVEEWPRVRVLHDPNLLRKASRSGWRDAGMAERLKELDALVANKTSALWALLKAEDAAAPKPARKRRNTRL</sequence>
<dbReference type="AlphaFoldDB" id="A0A0M0K3E2"/>
<evidence type="ECO:0000313" key="4">
    <source>
        <dbReference type="Proteomes" id="UP000037460"/>
    </source>
</evidence>
<keyword evidence="4" id="KW-1185">Reference proteome</keyword>
<dbReference type="OrthoDB" id="2014201at2759"/>
<evidence type="ECO:0000256" key="2">
    <source>
        <dbReference type="ARBA" id="ARBA00022679"/>
    </source>
</evidence>
<keyword evidence="2" id="KW-0808">Transferase</keyword>
<comment type="caution">
    <text evidence="3">The sequence shown here is derived from an EMBL/GenBank/DDBJ whole genome shotgun (WGS) entry which is preliminary data.</text>
</comment>
<dbReference type="SUPFAM" id="SSF53448">
    <property type="entry name" value="Nucleotide-diphospho-sugar transferases"/>
    <property type="match status" value="1"/>
</dbReference>
<evidence type="ECO:0000313" key="3">
    <source>
        <dbReference type="EMBL" id="KOO32903.1"/>
    </source>
</evidence>
<proteinExistence type="inferred from homology"/>
<name>A0A0M0K3E2_9EUKA</name>
<evidence type="ECO:0000256" key="1">
    <source>
        <dbReference type="ARBA" id="ARBA00009105"/>
    </source>
</evidence>
<dbReference type="GO" id="GO:0016757">
    <property type="term" value="F:glycosyltransferase activity"/>
    <property type="evidence" value="ECO:0007669"/>
    <property type="project" value="InterPro"/>
</dbReference>
<organism evidence="3 4">
    <name type="scientific">Chrysochromulina tobinii</name>
    <dbReference type="NCBI Taxonomy" id="1460289"/>
    <lineage>
        <taxon>Eukaryota</taxon>
        <taxon>Haptista</taxon>
        <taxon>Haptophyta</taxon>
        <taxon>Prymnesiophyceae</taxon>
        <taxon>Prymnesiales</taxon>
        <taxon>Chrysochromulinaceae</taxon>
        <taxon>Chrysochromulina</taxon>
    </lineage>
</organism>
<comment type="similarity">
    <text evidence="1">Belongs to the MNN1/MNT family.</text>
</comment>
<protein>
    <submittedName>
        <fullName evidence="3">Uncharacterized protein</fullName>
    </submittedName>
</protein>
<dbReference type="EMBL" id="JWZX01001653">
    <property type="protein sequence ID" value="KOO32903.1"/>
    <property type="molecule type" value="Genomic_DNA"/>
</dbReference>
<gene>
    <name evidence="3" type="ORF">Ctob_005676</name>
</gene>
<reference evidence="4" key="1">
    <citation type="journal article" date="2015" name="PLoS Genet.">
        <title>Genome Sequence and Transcriptome Analyses of Chrysochromulina tobin: Metabolic Tools for Enhanced Algal Fitness in the Prominent Order Prymnesiales (Haptophyceae).</title>
        <authorList>
            <person name="Hovde B.T."/>
            <person name="Deodato C.R."/>
            <person name="Hunsperger H.M."/>
            <person name="Ryken S.A."/>
            <person name="Yost W."/>
            <person name="Jha R.K."/>
            <person name="Patterson J."/>
            <person name="Monnat R.J. Jr."/>
            <person name="Barlow S.B."/>
            <person name="Starkenburg S.R."/>
            <person name="Cattolico R.A."/>
        </authorList>
    </citation>
    <scope>NUCLEOTIDE SEQUENCE</scope>
    <source>
        <strain evidence="4">CCMP291</strain>
    </source>
</reference>
<dbReference type="InterPro" id="IPR022751">
    <property type="entry name" value="Alpha_mannosyltransferase"/>
</dbReference>
<dbReference type="Proteomes" id="UP000037460">
    <property type="component" value="Unassembled WGS sequence"/>
</dbReference>
<dbReference type="Gene3D" id="3.90.550.10">
    <property type="entry name" value="Spore Coat Polysaccharide Biosynthesis Protein SpsA, Chain A"/>
    <property type="match status" value="1"/>
</dbReference>